<keyword evidence="1" id="KW-0812">Transmembrane</keyword>
<organism evidence="2">
    <name type="scientific">Sesamum radiatum</name>
    <name type="common">Black benniseed</name>
    <dbReference type="NCBI Taxonomy" id="300843"/>
    <lineage>
        <taxon>Eukaryota</taxon>
        <taxon>Viridiplantae</taxon>
        <taxon>Streptophyta</taxon>
        <taxon>Embryophyta</taxon>
        <taxon>Tracheophyta</taxon>
        <taxon>Spermatophyta</taxon>
        <taxon>Magnoliopsida</taxon>
        <taxon>eudicotyledons</taxon>
        <taxon>Gunneridae</taxon>
        <taxon>Pentapetalae</taxon>
        <taxon>asterids</taxon>
        <taxon>lamiids</taxon>
        <taxon>Lamiales</taxon>
        <taxon>Pedaliaceae</taxon>
        <taxon>Sesamum</taxon>
    </lineage>
</organism>
<feature type="transmembrane region" description="Helical" evidence="1">
    <location>
        <begin position="20"/>
        <end position="41"/>
    </location>
</feature>
<sequence>MPVSCAMLYHRTQYFFPLPVVSKLVFILMMMTGGNAVKYYLVDVRFTKYQYFMEAYRGTRYHLAEYRGHDGRYRILHDLFNHARLRLCNVIEGFFGVLKELFQYCSGGCRATLMSTMST</sequence>
<evidence type="ECO:0008006" key="3">
    <source>
        <dbReference type="Google" id="ProtNLM"/>
    </source>
</evidence>
<gene>
    <name evidence="2" type="ORF">Sradi_4017200</name>
</gene>
<proteinExistence type="predicted"/>
<reference evidence="2" key="2">
    <citation type="journal article" date="2024" name="Plant">
        <title>Genomic evolution and insights into agronomic trait innovations of Sesamum species.</title>
        <authorList>
            <person name="Miao H."/>
            <person name="Wang L."/>
            <person name="Qu L."/>
            <person name="Liu H."/>
            <person name="Sun Y."/>
            <person name="Le M."/>
            <person name="Wang Q."/>
            <person name="Wei S."/>
            <person name="Zheng Y."/>
            <person name="Lin W."/>
            <person name="Duan Y."/>
            <person name="Cao H."/>
            <person name="Xiong S."/>
            <person name="Wang X."/>
            <person name="Wei L."/>
            <person name="Li C."/>
            <person name="Ma Q."/>
            <person name="Ju M."/>
            <person name="Zhao R."/>
            <person name="Li G."/>
            <person name="Mu C."/>
            <person name="Tian Q."/>
            <person name="Mei H."/>
            <person name="Zhang T."/>
            <person name="Gao T."/>
            <person name="Zhang H."/>
        </authorList>
    </citation>
    <scope>NUCLEOTIDE SEQUENCE</scope>
    <source>
        <strain evidence="2">G02</strain>
    </source>
</reference>
<dbReference type="AlphaFoldDB" id="A0AAW2PKW3"/>
<evidence type="ECO:0000313" key="2">
    <source>
        <dbReference type="EMBL" id="KAL0355703.1"/>
    </source>
</evidence>
<comment type="caution">
    <text evidence="2">The sequence shown here is derived from an EMBL/GenBank/DDBJ whole genome shotgun (WGS) entry which is preliminary data.</text>
</comment>
<dbReference type="EMBL" id="JACGWJ010000017">
    <property type="protein sequence ID" value="KAL0355703.1"/>
    <property type="molecule type" value="Genomic_DNA"/>
</dbReference>
<reference evidence="2" key="1">
    <citation type="submission" date="2020-06" db="EMBL/GenBank/DDBJ databases">
        <authorList>
            <person name="Li T."/>
            <person name="Hu X."/>
            <person name="Zhang T."/>
            <person name="Song X."/>
            <person name="Zhang H."/>
            <person name="Dai N."/>
            <person name="Sheng W."/>
            <person name="Hou X."/>
            <person name="Wei L."/>
        </authorList>
    </citation>
    <scope>NUCLEOTIDE SEQUENCE</scope>
    <source>
        <strain evidence="2">G02</strain>
        <tissue evidence="2">Leaf</tissue>
    </source>
</reference>
<protein>
    <recommendedName>
        <fullName evidence="3">DDE Tnp4 domain-containing protein</fullName>
    </recommendedName>
</protein>
<accession>A0AAW2PKW3</accession>
<keyword evidence="1" id="KW-1133">Transmembrane helix</keyword>
<name>A0AAW2PKW3_SESRA</name>
<keyword evidence="1" id="KW-0472">Membrane</keyword>
<evidence type="ECO:0000256" key="1">
    <source>
        <dbReference type="SAM" id="Phobius"/>
    </source>
</evidence>